<dbReference type="PANTHER" id="PTHR44936:SF10">
    <property type="entry name" value="SENSOR PROTEIN RSTB"/>
    <property type="match status" value="1"/>
</dbReference>
<name>I3CG16_9GAMM</name>
<evidence type="ECO:0000256" key="9">
    <source>
        <dbReference type="ARBA" id="ARBA00022840"/>
    </source>
</evidence>
<feature type="domain" description="Histidine kinase" evidence="11">
    <location>
        <begin position="274"/>
        <end position="481"/>
    </location>
</feature>
<feature type="domain" description="HAMP" evidence="12">
    <location>
        <begin position="205"/>
        <end position="257"/>
    </location>
</feature>
<dbReference type="Pfam" id="PF00512">
    <property type="entry name" value="HisKA"/>
    <property type="match status" value="1"/>
</dbReference>
<keyword evidence="7" id="KW-0547">Nucleotide-binding</keyword>
<dbReference type="AlphaFoldDB" id="I3CG16"/>
<dbReference type="CDD" id="cd06225">
    <property type="entry name" value="HAMP"/>
    <property type="match status" value="1"/>
</dbReference>
<dbReference type="PROSITE" id="PS50109">
    <property type="entry name" value="HIS_KIN"/>
    <property type="match status" value="1"/>
</dbReference>
<keyword evidence="4" id="KW-1003">Cell membrane</keyword>
<dbReference type="InterPro" id="IPR003661">
    <property type="entry name" value="HisK_dim/P_dom"/>
</dbReference>
<dbReference type="InterPro" id="IPR003660">
    <property type="entry name" value="HAMP_dom"/>
</dbReference>
<dbReference type="HOGENOM" id="CLU_565971_0_0_6"/>
<evidence type="ECO:0000256" key="7">
    <source>
        <dbReference type="ARBA" id="ARBA00022741"/>
    </source>
</evidence>
<dbReference type="EMBL" id="JH600070">
    <property type="protein sequence ID" value="EIJ42559.1"/>
    <property type="molecule type" value="Genomic_DNA"/>
</dbReference>
<protein>
    <recommendedName>
        <fullName evidence="3">histidine kinase</fullName>
        <ecNumber evidence="3">2.7.13.3</ecNumber>
    </recommendedName>
</protein>
<dbReference type="Gene3D" id="3.30.565.10">
    <property type="entry name" value="Histidine kinase-like ATPase, C-terminal domain"/>
    <property type="match status" value="1"/>
</dbReference>
<dbReference type="CDD" id="cd00082">
    <property type="entry name" value="HisKA"/>
    <property type="match status" value="1"/>
</dbReference>
<feature type="transmembrane region" description="Helical" evidence="10">
    <location>
        <begin position="12"/>
        <end position="36"/>
    </location>
</feature>
<sequence length="494" mass="55258">MRRPHSLKNLLLLYETTFLLLVIVTGTIGGSWAYWWQKTSSESARINILYHSIYKIRENLFKQIESVNNTNRLEGPAAFITFYQDYPTLINQQLNDLANTAISETEQTLVRQLQIVYFTIQSNLEALLNSSTFYAQLAQGQTINAQAIMAKFDVIFTQFLGALEAQRQIIDAQNQQWIKWTLLIIPLPTLLAILLLMRSRHAIRKHFVSPIYQITTDARRISAGVYDPPISVIGVEEVQTLANAMNQMTQALLASQSALLETERQAALGALVPVVAHNVRNPLASIRAIAQMMDCTHAETTEARDDIITTVDRLERWVSSLVSYLHPLKPCLQPACFANLLTTTIQLLKTKLDAKQLTIHFTGDTLPNKVLMDANLVEQAIYGLLNNAIEASPLGATIHITLKTQETDLYCTITDQGAGMPFIPQTPQHPTVTPMPSTKRFGTGLGIPFAFKVCQAHGWQLTFHSEQGKGTCVQLLIKTNHYTPMQTESLNIDS</sequence>
<dbReference type="Pfam" id="PF02518">
    <property type="entry name" value="HATPase_c"/>
    <property type="match status" value="1"/>
</dbReference>
<evidence type="ECO:0000313" key="14">
    <source>
        <dbReference type="Proteomes" id="UP000005744"/>
    </source>
</evidence>
<organism evidence="13 14">
    <name type="scientific">Beggiatoa alba B18LD</name>
    <dbReference type="NCBI Taxonomy" id="395493"/>
    <lineage>
        <taxon>Bacteria</taxon>
        <taxon>Pseudomonadati</taxon>
        <taxon>Pseudomonadota</taxon>
        <taxon>Gammaproteobacteria</taxon>
        <taxon>Thiotrichales</taxon>
        <taxon>Thiotrichaceae</taxon>
        <taxon>Beggiatoa</taxon>
    </lineage>
</organism>
<evidence type="ECO:0000256" key="2">
    <source>
        <dbReference type="ARBA" id="ARBA00004651"/>
    </source>
</evidence>
<dbReference type="Proteomes" id="UP000005744">
    <property type="component" value="Unassembled WGS sequence"/>
</dbReference>
<evidence type="ECO:0000256" key="10">
    <source>
        <dbReference type="SAM" id="Phobius"/>
    </source>
</evidence>
<dbReference type="InterPro" id="IPR050980">
    <property type="entry name" value="2C_sensor_his_kinase"/>
</dbReference>
<evidence type="ECO:0000259" key="11">
    <source>
        <dbReference type="PROSITE" id="PS50109"/>
    </source>
</evidence>
<dbReference type="SMART" id="SM00387">
    <property type="entry name" value="HATPase_c"/>
    <property type="match status" value="1"/>
</dbReference>
<dbReference type="SUPFAM" id="SSF55874">
    <property type="entry name" value="ATPase domain of HSP90 chaperone/DNA topoisomerase II/histidine kinase"/>
    <property type="match status" value="1"/>
</dbReference>
<dbReference type="OrthoDB" id="224978at2"/>
<evidence type="ECO:0000256" key="6">
    <source>
        <dbReference type="ARBA" id="ARBA00022679"/>
    </source>
</evidence>
<dbReference type="CDD" id="cd00075">
    <property type="entry name" value="HATPase"/>
    <property type="match status" value="1"/>
</dbReference>
<keyword evidence="14" id="KW-1185">Reference proteome</keyword>
<dbReference type="RefSeq" id="WP_002685601.1">
    <property type="nucleotide sequence ID" value="NZ_JH600070.1"/>
</dbReference>
<dbReference type="SMART" id="SM00304">
    <property type="entry name" value="HAMP"/>
    <property type="match status" value="1"/>
</dbReference>
<gene>
    <name evidence="13" type="ORF">BegalDRAFT_1681</name>
</gene>
<dbReference type="GO" id="GO:0000155">
    <property type="term" value="F:phosphorelay sensor kinase activity"/>
    <property type="evidence" value="ECO:0007669"/>
    <property type="project" value="InterPro"/>
</dbReference>
<keyword evidence="10" id="KW-0812">Transmembrane</keyword>
<keyword evidence="8 13" id="KW-0418">Kinase</keyword>
<dbReference type="SUPFAM" id="SSF47384">
    <property type="entry name" value="Homodimeric domain of signal transducing histidine kinase"/>
    <property type="match status" value="1"/>
</dbReference>
<dbReference type="InterPro" id="IPR036097">
    <property type="entry name" value="HisK_dim/P_sf"/>
</dbReference>
<dbReference type="STRING" id="395493.BegalDRAFT_1681"/>
<comment type="subcellular location">
    <subcellularLocation>
        <location evidence="2">Cell membrane</location>
        <topology evidence="2">Multi-pass membrane protein</topology>
    </subcellularLocation>
</comment>
<evidence type="ECO:0000256" key="1">
    <source>
        <dbReference type="ARBA" id="ARBA00000085"/>
    </source>
</evidence>
<dbReference type="PROSITE" id="PS50885">
    <property type="entry name" value="HAMP"/>
    <property type="match status" value="1"/>
</dbReference>
<dbReference type="GO" id="GO:0005524">
    <property type="term" value="F:ATP binding"/>
    <property type="evidence" value="ECO:0007669"/>
    <property type="project" value="UniProtKB-KW"/>
</dbReference>
<dbReference type="PANTHER" id="PTHR44936">
    <property type="entry name" value="SENSOR PROTEIN CREC"/>
    <property type="match status" value="1"/>
</dbReference>
<dbReference type="eggNOG" id="COG4191">
    <property type="taxonomic scope" value="Bacteria"/>
</dbReference>
<dbReference type="Gene3D" id="6.10.340.10">
    <property type="match status" value="1"/>
</dbReference>
<proteinExistence type="predicted"/>
<keyword evidence="6" id="KW-0808">Transferase</keyword>
<dbReference type="InterPro" id="IPR003594">
    <property type="entry name" value="HATPase_dom"/>
</dbReference>
<accession>I3CG16</accession>
<keyword evidence="10" id="KW-1133">Transmembrane helix</keyword>
<evidence type="ECO:0000259" key="12">
    <source>
        <dbReference type="PROSITE" id="PS50885"/>
    </source>
</evidence>
<feature type="transmembrane region" description="Helical" evidence="10">
    <location>
        <begin position="177"/>
        <end position="197"/>
    </location>
</feature>
<dbReference type="InterPro" id="IPR005467">
    <property type="entry name" value="His_kinase_dom"/>
</dbReference>
<evidence type="ECO:0000256" key="4">
    <source>
        <dbReference type="ARBA" id="ARBA00022475"/>
    </source>
</evidence>
<keyword evidence="5" id="KW-0597">Phosphoprotein</keyword>
<dbReference type="Gene3D" id="1.10.287.130">
    <property type="match status" value="1"/>
</dbReference>
<keyword evidence="9" id="KW-0067">ATP-binding</keyword>
<dbReference type="GO" id="GO:0005886">
    <property type="term" value="C:plasma membrane"/>
    <property type="evidence" value="ECO:0007669"/>
    <property type="project" value="UniProtKB-SubCell"/>
</dbReference>
<reference evidence="13 14" key="1">
    <citation type="submission" date="2011-11" db="EMBL/GenBank/DDBJ databases">
        <title>Improved High-Quality Draft sequence of Beggiatoa alba B18lD.</title>
        <authorList>
            <consortium name="US DOE Joint Genome Institute"/>
            <person name="Lucas S."/>
            <person name="Han J."/>
            <person name="Lapidus A."/>
            <person name="Cheng J.-F."/>
            <person name="Goodwin L."/>
            <person name="Pitluck S."/>
            <person name="Peters L."/>
            <person name="Mikhailova N."/>
            <person name="Held B."/>
            <person name="Detter J.C."/>
            <person name="Han C."/>
            <person name="Tapia R."/>
            <person name="Land M."/>
            <person name="Hauser L."/>
            <person name="Kyrpides N."/>
            <person name="Ivanova N."/>
            <person name="Pagani I."/>
            <person name="Samuel K."/>
            <person name="Teske A."/>
            <person name="Mueller J."/>
            <person name="Woyke T."/>
        </authorList>
    </citation>
    <scope>NUCLEOTIDE SEQUENCE [LARGE SCALE GENOMIC DNA]</scope>
    <source>
        <strain evidence="13 14">B18LD</strain>
    </source>
</reference>
<dbReference type="SUPFAM" id="SSF158472">
    <property type="entry name" value="HAMP domain-like"/>
    <property type="match status" value="1"/>
</dbReference>
<keyword evidence="10" id="KW-0472">Membrane</keyword>
<evidence type="ECO:0000313" key="13">
    <source>
        <dbReference type="EMBL" id="EIJ42559.1"/>
    </source>
</evidence>
<dbReference type="EC" id="2.7.13.3" evidence="3"/>
<evidence type="ECO:0000256" key="3">
    <source>
        <dbReference type="ARBA" id="ARBA00012438"/>
    </source>
</evidence>
<evidence type="ECO:0000256" key="8">
    <source>
        <dbReference type="ARBA" id="ARBA00022777"/>
    </source>
</evidence>
<dbReference type="InterPro" id="IPR036890">
    <property type="entry name" value="HATPase_C_sf"/>
</dbReference>
<evidence type="ECO:0000256" key="5">
    <source>
        <dbReference type="ARBA" id="ARBA00022553"/>
    </source>
</evidence>
<comment type="catalytic activity">
    <reaction evidence="1">
        <text>ATP + protein L-histidine = ADP + protein N-phospho-L-histidine.</text>
        <dbReference type="EC" id="2.7.13.3"/>
    </reaction>
</comment>